<protein>
    <submittedName>
        <fullName evidence="3">Orf288c</fullName>
    </submittedName>
</protein>
<keyword evidence="2" id="KW-0812">Transmembrane</keyword>
<evidence type="ECO:0000313" key="3">
    <source>
        <dbReference type="EMBL" id="BAA21369.1"/>
    </source>
</evidence>
<dbReference type="AlphaFoldDB" id="O32499"/>
<feature type="transmembrane region" description="Helical" evidence="2">
    <location>
        <begin position="84"/>
        <end position="102"/>
    </location>
</feature>
<evidence type="ECO:0000256" key="1">
    <source>
        <dbReference type="SAM" id="MobiDB-lite"/>
    </source>
</evidence>
<organism evidence="3">
    <name type="scientific">Deinococcus radiodurans</name>
    <dbReference type="NCBI Taxonomy" id="1299"/>
    <lineage>
        <taxon>Bacteria</taxon>
        <taxon>Thermotogati</taxon>
        <taxon>Deinococcota</taxon>
        <taxon>Deinococci</taxon>
        <taxon>Deinococcales</taxon>
        <taxon>Deinococcaceae</taxon>
        <taxon>Deinococcus</taxon>
    </lineage>
</organism>
<feature type="transmembrane region" description="Helical" evidence="2">
    <location>
        <begin position="148"/>
        <end position="169"/>
    </location>
</feature>
<dbReference type="PIR" id="G75356">
    <property type="entry name" value="G75356"/>
</dbReference>
<proteinExistence type="predicted"/>
<dbReference type="OMA" id="ADECAGW"/>
<evidence type="ECO:0000256" key="2">
    <source>
        <dbReference type="SAM" id="Phobius"/>
    </source>
</evidence>
<gene>
    <name evidence="3" type="primary">orf288c</name>
</gene>
<keyword evidence="2" id="KW-1133">Transmembrane helix</keyword>
<name>O32499_DEIRD</name>
<dbReference type="RefSeq" id="WP_010888405.1">
    <property type="nucleotide sequence ID" value="NZ_CBCRWM010000043.1"/>
</dbReference>
<feature type="compositionally biased region" description="Low complexity" evidence="1">
    <location>
        <begin position="214"/>
        <end position="230"/>
    </location>
</feature>
<keyword evidence="2" id="KW-0472">Membrane</keyword>
<reference evidence="3" key="1">
    <citation type="journal article" date="1997" name="Gene">
        <title>The Deinococcus radiodurans uvr A gene: identification of mutation sites in two mitomycin-sensitive strains and the first discovery of insertion sequence element from deinobacteria.</title>
        <authorList>
            <person name="Narumi I."/>
            <person name="Cherdchu K."/>
            <person name="Kitayama S."/>
            <person name="Watanabe H."/>
        </authorList>
    </citation>
    <scope>NUCLEOTIDE SEQUENCE</scope>
    <source>
        <strain evidence="3">KD8301</strain>
    </source>
</reference>
<feature type="transmembrane region" description="Helical" evidence="2">
    <location>
        <begin position="49"/>
        <end position="78"/>
    </location>
</feature>
<sequence length="247" mass="26002">MTVAAAPSAQADRKALWTFLRVLLGLALLAGLAYFLWTPGVWTNKLFVWVLLTILADECAGWFGYLGLALGALVFLAPGATPEQWLVVAPLIAAALFALLLVKHSGGVLVLPFAGLIYAGAVLGADKLGHSLDTPIKLLGSEEFRRVALLPMIIGLAFSFVRQLVNLLLRGHSRRRATRPLPTTPVPVPAADPTTTAPDPATPTPTPEVEEVEVVAADPAVTVVTTSASPATPPAPSKPAKSKTKRK</sequence>
<feature type="region of interest" description="Disordered" evidence="1">
    <location>
        <begin position="178"/>
        <end position="247"/>
    </location>
</feature>
<feature type="transmembrane region" description="Helical" evidence="2">
    <location>
        <begin position="15"/>
        <end position="37"/>
    </location>
</feature>
<feature type="transmembrane region" description="Helical" evidence="2">
    <location>
        <begin position="109"/>
        <end position="128"/>
    </location>
</feature>
<accession>O32499</accession>
<dbReference type="GeneID" id="69518010"/>
<dbReference type="EMBL" id="AB001610">
    <property type="protein sequence ID" value="BAA21369.1"/>
    <property type="molecule type" value="Genomic_DNA"/>
</dbReference>